<evidence type="ECO:0000313" key="2">
    <source>
        <dbReference type="EMBL" id="GAP49051.1"/>
    </source>
</evidence>
<dbReference type="AlphaFoldDB" id="A0A0K8PMF0"/>
<dbReference type="RefSeq" id="WP_059418733.1">
    <property type="nucleotide sequence ID" value="NZ_DF968290.1"/>
</dbReference>
<sequence length="217" mass="22755">MACRTLPWGVVGTAGGAGLLLAALTRITGETGERFSLHLLRGAVLAFATGLVFLLDDPARHTTATVPTPRPVRVALRVALLVPATAAWWAAALLLVPPELRPPVADITLEAGAAFALAVAGAAVAVRFTDVPRPGPRVAAGLLTSAVLAMVFWPGRWALFVPVEDERWAAAHDRWAVALAGAVLVGALGAVEPLRRWSWRADPGRRAAGRRGLRRAG</sequence>
<evidence type="ECO:0008006" key="4">
    <source>
        <dbReference type="Google" id="ProtNLM"/>
    </source>
</evidence>
<name>A0A0K8PMF0_STRAJ</name>
<keyword evidence="1" id="KW-0812">Transmembrane</keyword>
<gene>
    <name evidence="2" type="ORF">SAZU_3916</name>
</gene>
<dbReference type="EMBL" id="DF968290">
    <property type="protein sequence ID" value="GAP49051.1"/>
    <property type="molecule type" value="Genomic_DNA"/>
</dbReference>
<reference evidence="2" key="1">
    <citation type="journal article" date="2015" name="Genome Announc.">
        <title>Draft Genome Sequence of Thiostrepton-Producing Streptomyces azureus ATCC 14921.</title>
        <authorList>
            <person name="Sakihara K."/>
            <person name="Maeda J."/>
            <person name="Tashiro K."/>
            <person name="Fujino Y."/>
            <person name="Kuhara S."/>
            <person name="Ohshima T."/>
            <person name="Ogata S."/>
            <person name="Doi K."/>
        </authorList>
    </citation>
    <scope>NUCLEOTIDE SEQUENCE [LARGE SCALE GENOMIC DNA]</scope>
    <source>
        <strain evidence="2">ATCC14921</strain>
    </source>
</reference>
<proteinExistence type="predicted"/>
<keyword evidence="1" id="KW-1133">Transmembrane helix</keyword>
<feature type="transmembrane region" description="Helical" evidence="1">
    <location>
        <begin position="107"/>
        <end position="126"/>
    </location>
</feature>
<organism evidence="2 3">
    <name type="scientific">Streptomyces azureus</name>
    <dbReference type="NCBI Taxonomy" id="146537"/>
    <lineage>
        <taxon>Bacteria</taxon>
        <taxon>Bacillati</taxon>
        <taxon>Actinomycetota</taxon>
        <taxon>Actinomycetes</taxon>
        <taxon>Kitasatosporales</taxon>
        <taxon>Streptomycetaceae</taxon>
        <taxon>Streptomyces</taxon>
    </lineage>
</organism>
<accession>A0A0K8PMF0</accession>
<feature type="transmembrane region" description="Helical" evidence="1">
    <location>
        <begin position="35"/>
        <end position="54"/>
    </location>
</feature>
<feature type="transmembrane region" description="Helical" evidence="1">
    <location>
        <begin position="175"/>
        <end position="191"/>
    </location>
</feature>
<feature type="transmembrane region" description="Helical" evidence="1">
    <location>
        <begin position="138"/>
        <end position="155"/>
    </location>
</feature>
<protein>
    <recommendedName>
        <fullName evidence="4">ABC transporter</fullName>
    </recommendedName>
</protein>
<keyword evidence="1" id="KW-0472">Membrane</keyword>
<dbReference type="PATRIC" id="fig|146537.3.peg.4123"/>
<evidence type="ECO:0000256" key="1">
    <source>
        <dbReference type="SAM" id="Phobius"/>
    </source>
</evidence>
<dbReference type="Proteomes" id="UP000053859">
    <property type="component" value="Unassembled WGS sequence"/>
</dbReference>
<evidence type="ECO:0000313" key="3">
    <source>
        <dbReference type="Proteomes" id="UP000053859"/>
    </source>
</evidence>
<keyword evidence="3" id="KW-1185">Reference proteome</keyword>
<feature type="transmembrane region" description="Helical" evidence="1">
    <location>
        <begin position="74"/>
        <end position="95"/>
    </location>
</feature>